<dbReference type="PANTHER" id="PTHR21248">
    <property type="entry name" value="CARDIOLIPIN SYNTHASE"/>
    <property type="match status" value="1"/>
</dbReference>
<comment type="subcellular location">
    <subcellularLocation>
        <location evidence="2">Secreted</location>
    </subcellularLocation>
</comment>
<gene>
    <name evidence="7" type="ORF">KUH32_09210</name>
</gene>
<dbReference type="InterPro" id="IPR025202">
    <property type="entry name" value="PLD-like_dom"/>
</dbReference>
<proteinExistence type="predicted"/>
<evidence type="ECO:0000313" key="8">
    <source>
        <dbReference type="Proteomes" id="UP001166293"/>
    </source>
</evidence>
<evidence type="ECO:0000256" key="3">
    <source>
        <dbReference type="ARBA" id="ARBA00018392"/>
    </source>
</evidence>
<dbReference type="Proteomes" id="UP001166293">
    <property type="component" value="Unassembled WGS sequence"/>
</dbReference>
<evidence type="ECO:0000313" key="7">
    <source>
        <dbReference type="EMBL" id="MBV2359952.1"/>
    </source>
</evidence>
<dbReference type="Pfam" id="PF13091">
    <property type="entry name" value="PLDc_2"/>
    <property type="match status" value="1"/>
</dbReference>
<feature type="domain" description="PLD phosphodiesterase" evidence="6">
    <location>
        <begin position="153"/>
        <end position="180"/>
    </location>
</feature>
<dbReference type="PROSITE" id="PS50035">
    <property type="entry name" value="PLD"/>
    <property type="match status" value="2"/>
</dbReference>
<sequence>MTLTPLITADEGYPAFEALVSGAQDHVFLSFRIFDPKTRLRRPDLRERGLENWADLITWTARRGVRIRILLADFDPLLAPDLHRQAWAAATGFADTATGDTQVLCAPHGQAAGPLWRALARPMLRKARDRLARSDMPLTALQRHALKAPTPLRPATLHQKFAVADGALCVIGGLDIDERRFDDPGHTRLPEDTWHDVSMQIADTDFAAALDSHFATCWNMAIEAGAENFGDGASRIDTAIRRQSRPELRLVRTLTTPRRGLAALGPKPLVRDHETLLIETFSNARHWIYAETQFLRHVPIAEALARASAAAPDLQLVLLLPAAPERLLFGDTTGWDLRHGMALQTRALHRLAQAFGDRLALVTPAQSLPAPEGRPAIAGAGPIYVHSKVVLIDGDFGLVGSANLNGRSMCWDTEASVAFTDAAAVAALHERLAAKWLGPHLQAHDPRRAATWRQAALANAAAEPADRLSPVLPLPIPETTPPSRLGRFVPEALF</sequence>
<accession>A0ABS6N7H7</accession>
<dbReference type="SMART" id="SM00155">
    <property type="entry name" value="PLDc"/>
    <property type="match status" value="2"/>
</dbReference>
<name>A0ABS6N7H7_9RHOB</name>
<evidence type="ECO:0000259" key="6">
    <source>
        <dbReference type="PROSITE" id="PS50035"/>
    </source>
</evidence>
<feature type="domain" description="PLD phosphodiesterase" evidence="6">
    <location>
        <begin position="381"/>
        <end position="408"/>
    </location>
</feature>
<dbReference type="RefSeq" id="WP_217777734.1">
    <property type="nucleotide sequence ID" value="NZ_JAHRWL010000001.1"/>
</dbReference>
<keyword evidence="4" id="KW-0964">Secreted</keyword>
<organism evidence="7 8">
    <name type="scientific">Thalassococcus arenae</name>
    <dbReference type="NCBI Taxonomy" id="2851652"/>
    <lineage>
        <taxon>Bacteria</taxon>
        <taxon>Pseudomonadati</taxon>
        <taxon>Pseudomonadota</taxon>
        <taxon>Alphaproteobacteria</taxon>
        <taxon>Rhodobacterales</taxon>
        <taxon>Roseobacteraceae</taxon>
        <taxon>Thalassococcus</taxon>
    </lineage>
</organism>
<dbReference type="Pfam" id="PF00614">
    <property type="entry name" value="PLDc"/>
    <property type="match status" value="1"/>
</dbReference>
<dbReference type="EMBL" id="JAHRWL010000001">
    <property type="protein sequence ID" value="MBV2359952.1"/>
    <property type="molecule type" value="Genomic_DNA"/>
</dbReference>
<dbReference type="InterPro" id="IPR001736">
    <property type="entry name" value="PLipase_D/transphosphatidylase"/>
</dbReference>
<evidence type="ECO:0000256" key="2">
    <source>
        <dbReference type="ARBA" id="ARBA00004613"/>
    </source>
</evidence>
<protein>
    <recommendedName>
        <fullName evidence="3">Phospholipase D</fullName>
    </recommendedName>
    <alternativeName>
        <fullName evidence="5">Choline phosphatase</fullName>
    </alternativeName>
</protein>
<dbReference type="PANTHER" id="PTHR21248:SF22">
    <property type="entry name" value="PHOSPHOLIPASE D"/>
    <property type="match status" value="1"/>
</dbReference>
<evidence type="ECO:0000256" key="5">
    <source>
        <dbReference type="ARBA" id="ARBA00029594"/>
    </source>
</evidence>
<comment type="caution">
    <text evidence="7">The sequence shown here is derived from an EMBL/GenBank/DDBJ whole genome shotgun (WGS) entry which is preliminary data.</text>
</comment>
<dbReference type="CDD" id="cd09105">
    <property type="entry name" value="PLDc_vPLD1_2_like_2"/>
    <property type="match status" value="1"/>
</dbReference>
<evidence type="ECO:0000256" key="1">
    <source>
        <dbReference type="ARBA" id="ARBA00003145"/>
    </source>
</evidence>
<keyword evidence="8" id="KW-1185">Reference proteome</keyword>
<evidence type="ECO:0000256" key="4">
    <source>
        <dbReference type="ARBA" id="ARBA00022525"/>
    </source>
</evidence>
<comment type="function">
    <text evidence="1">Could be a virulence factor.</text>
</comment>
<reference evidence="7" key="1">
    <citation type="submission" date="2021-06" db="EMBL/GenBank/DDBJ databases">
        <title>Thalassococcus sp. CAU 1522 isolated from sea sand, Republic of Korea.</title>
        <authorList>
            <person name="Kim W."/>
        </authorList>
    </citation>
    <scope>NUCLEOTIDE SEQUENCE</scope>
    <source>
        <strain evidence="7">CAU 1522</strain>
    </source>
</reference>